<dbReference type="Proteomes" id="UP000324222">
    <property type="component" value="Unassembled WGS sequence"/>
</dbReference>
<protein>
    <submittedName>
        <fullName evidence="2">Uncharacterized protein</fullName>
    </submittedName>
</protein>
<reference evidence="2 3" key="1">
    <citation type="submission" date="2019-05" db="EMBL/GenBank/DDBJ databases">
        <title>Another draft genome of Portunus trituberculatus and its Hox gene families provides insights of decapod evolution.</title>
        <authorList>
            <person name="Jeong J.-H."/>
            <person name="Song I."/>
            <person name="Kim S."/>
            <person name="Choi T."/>
            <person name="Kim D."/>
            <person name="Ryu S."/>
            <person name="Kim W."/>
        </authorList>
    </citation>
    <scope>NUCLEOTIDE SEQUENCE [LARGE SCALE GENOMIC DNA]</scope>
    <source>
        <tissue evidence="2">Muscle</tissue>
    </source>
</reference>
<organism evidence="2 3">
    <name type="scientific">Portunus trituberculatus</name>
    <name type="common">Swimming crab</name>
    <name type="synonym">Neptunus trituberculatus</name>
    <dbReference type="NCBI Taxonomy" id="210409"/>
    <lineage>
        <taxon>Eukaryota</taxon>
        <taxon>Metazoa</taxon>
        <taxon>Ecdysozoa</taxon>
        <taxon>Arthropoda</taxon>
        <taxon>Crustacea</taxon>
        <taxon>Multicrustacea</taxon>
        <taxon>Malacostraca</taxon>
        <taxon>Eumalacostraca</taxon>
        <taxon>Eucarida</taxon>
        <taxon>Decapoda</taxon>
        <taxon>Pleocyemata</taxon>
        <taxon>Brachyura</taxon>
        <taxon>Eubrachyura</taxon>
        <taxon>Portunoidea</taxon>
        <taxon>Portunidae</taxon>
        <taxon>Portuninae</taxon>
        <taxon>Portunus</taxon>
    </lineage>
</organism>
<feature type="region of interest" description="Disordered" evidence="1">
    <location>
        <begin position="56"/>
        <end position="94"/>
    </location>
</feature>
<feature type="compositionally biased region" description="Polar residues" evidence="1">
    <location>
        <begin position="82"/>
        <end position="94"/>
    </location>
</feature>
<comment type="caution">
    <text evidence="2">The sequence shown here is derived from an EMBL/GenBank/DDBJ whole genome shotgun (WGS) entry which is preliminary data.</text>
</comment>
<evidence type="ECO:0000313" key="3">
    <source>
        <dbReference type="Proteomes" id="UP000324222"/>
    </source>
</evidence>
<evidence type="ECO:0000256" key="1">
    <source>
        <dbReference type="SAM" id="MobiDB-lite"/>
    </source>
</evidence>
<gene>
    <name evidence="2" type="ORF">E2C01_054710</name>
</gene>
<accession>A0A5B7GTF1</accession>
<keyword evidence="3" id="KW-1185">Reference proteome</keyword>
<name>A0A5B7GTF1_PORTR</name>
<dbReference type="AlphaFoldDB" id="A0A5B7GTF1"/>
<dbReference type="EMBL" id="VSRR010017761">
    <property type="protein sequence ID" value="MPC60655.1"/>
    <property type="molecule type" value="Genomic_DNA"/>
</dbReference>
<sequence length="94" mass="10933">MEGSVASNEDKHDLCVQRRASRTKTIPEYEDDLCERGRFSSMRTNFEAITVFEDDLREPSSKTTTTSRYEDENEFPVRSRPSKSSTTSQWVIKF</sequence>
<evidence type="ECO:0000313" key="2">
    <source>
        <dbReference type="EMBL" id="MPC60655.1"/>
    </source>
</evidence>
<proteinExistence type="predicted"/>